<reference evidence="2 3" key="1">
    <citation type="submission" date="2020-08" db="EMBL/GenBank/DDBJ databases">
        <title>Genomic Encyclopedia of Type Strains, Phase IV (KMG-IV): sequencing the most valuable type-strain genomes for metagenomic binning, comparative biology and taxonomic classification.</title>
        <authorList>
            <person name="Goeker M."/>
        </authorList>
    </citation>
    <scope>NUCLEOTIDE SEQUENCE [LARGE SCALE GENOMIC DNA]</scope>
    <source>
        <strain evidence="2 3">DSM 27939</strain>
    </source>
</reference>
<evidence type="ECO:0000313" key="2">
    <source>
        <dbReference type="EMBL" id="MBB5361374.1"/>
    </source>
</evidence>
<feature type="compositionally biased region" description="Basic and acidic residues" evidence="1">
    <location>
        <begin position="88"/>
        <end position="100"/>
    </location>
</feature>
<dbReference type="AlphaFoldDB" id="A0A7W8JTH7"/>
<proteinExistence type="predicted"/>
<evidence type="ECO:0000313" key="3">
    <source>
        <dbReference type="Proteomes" id="UP000552709"/>
    </source>
</evidence>
<organism evidence="2 3">
    <name type="scientific">Deinococcus humi</name>
    <dbReference type="NCBI Taxonomy" id="662880"/>
    <lineage>
        <taxon>Bacteria</taxon>
        <taxon>Thermotogati</taxon>
        <taxon>Deinococcota</taxon>
        <taxon>Deinococci</taxon>
        <taxon>Deinococcales</taxon>
        <taxon>Deinococcaceae</taxon>
        <taxon>Deinococcus</taxon>
    </lineage>
</organism>
<evidence type="ECO:0000256" key="1">
    <source>
        <dbReference type="SAM" id="MobiDB-lite"/>
    </source>
</evidence>
<dbReference type="RefSeq" id="WP_184127456.1">
    <property type="nucleotide sequence ID" value="NZ_JACHFL010000001.1"/>
</dbReference>
<protein>
    <submittedName>
        <fullName evidence="2">Uncharacterized protein</fullName>
    </submittedName>
</protein>
<feature type="region of interest" description="Disordered" evidence="1">
    <location>
        <begin position="81"/>
        <end position="100"/>
    </location>
</feature>
<name>A0A7W8JTH7_9DEIO</name>
<dbReference type="EMBL" id="JACHFL010000001">
    <property type="protein sequence ID" value="MBB5361374.1"/>
    <property type="molecule type" value="Genomic_DNA"/>
</dbReference>
<gene>
    <name evidence="2" type="ORF">HNQ08_000445</name>
</gene>
<sequence>MSYQEHSKCIRERITDALLTAGLTGREAIDCAGWLAGLPEGHLPHLDALCGEGAQLVMEQIENEKNLHALAEHYRAVRRTEGMYPTPEQRRMEDTQWRRF</sequence>
<comment type="caution">
    <text evidence="2">The sequence shown here is derived from an EMBL/GenBank/DDBJ whole genome shotgun (WGS) entry which is preliminary data.</text>
</comment>
<accession>A0A7W8JTH7</accession>
<keyword evidence="3" id="KW-1185">Reference proteome</keyword>
<dbReference type="Proteomes" id="UP000552709">
    <property type="component" value="Unassembled WGS sequence"/>
</dbReference>